<dbReference type="AlphaFoldDB" id="A0A6N7IRR6"/>
<dbReference type="RefSeq" id="WP_341473845.1">
    <property type="nucleotide sequence ID" value="NZ_WHYR01000019.1"/>
</dbReference>
<sequence>MPRDQAIDEKSLSRKYRTNVGRLVRAWKKGLSDMEIAAGTGVDPLTLQQIRSDIEMAHRRLRQARKKESSGERQIMFRLN</sequence>
<dbReference type="EMBL" id="WHYR01000019">
    <property type="protein sequence ID" value="MQL52263.1"/>
    <property type="molecule type" value="Genomic_DNA"/>
</dbReference>
<dbReference type="Proteomes" id="UP000441717">
    <property type="component" value="Unassembled WGS sequence"/>
</dbReference>
<keyword evidence="2" id="KW-1185">Reference proteome</keyword>
<reference evidence="1 2" key="1">
    <citation type="submission" date="2019-10" db="EMBL/GenBank/DDBJ databases">
        <title>Comparative genomics of sulfur disproportionating microorganisms.</title>
        <authorList>
            <person name="Ward L.M."/>
            <person name="Bertran E."/>
            <person name="Johnston D."/>
        </authorList>
    </citation>
    <scope>NUCLEOTIDE SEQUENCE [LARGE SCALE GENOMIC DNA]</scope>
    <source>
        <strain evidence="1 2">DSM 14055</strain>
    </source>
</reference>
<protein>
    <recommendedName>
        <fullName evidence="3">Helix-turn-helix domain-containing protein</fullName>
    </recommendedName>
</protein>
<proteinExistence type="predicted"/>
<organism evidence="1 2">
    <name type="scientific">Desulfofundulus thermobenzoicus</name>
    <dbReference type="NCBI Taxonomy" id="29376"/>
    <lineage>
        <taxon>Bacteria</taxon>
        <taxon>Bacillati</taxon>
        <taxon>Bacillota</taxon>
        <taxon>Clostridia</taxon>
        <taxon>Eubacteriales</taxon>
        <taxon>Peptococcaceae</taxon>
        <taxon>Desulfofundulus</taxon>
    </lineage>
</organism>
<evidence type="ECO:0000313" key="1">
    <source>
        <dbReference type="EMBL" id="MQL52263.1"/>
    </source>
</evidence>
<comment type="caution">
    <text evidence="1">The sequence shown here is derived from an EMBL/GenBank/DDBJ whole genome shotgun (WGS) entry which is preliminary data.</text>
</comment>
<name>A0A6N7IRR6_9FIRM</name>
<accession>A0A6N7IRR6</accession>
<evidence type="ECO:0008006" key="3">
    <source>
        <dbReference type="Google" id="ProtNLM"/>
    </source>
</evidence>
<gene>
    <name evidence="1" type="ORF">GFC01_08260</name>
</gene>
<evidence type="ECO:0000313" key="2">
    <source>
        <dbReference type="Proteomes" id="UP000441717"/>
    </source>
</evidence>